<dbReference type="GO" id="GO:0009307">
    <property type="term" value="P:DNA restriction-modification system"/>
    <property type="evidence" value="ECO:0007669"/>
    <property type="project" value="InterPro"/>
</dbReference>
<evidence type="ECO:0000259" key="2">
    <source>
        <dbReference type="Pfam" id="PF04471"/>
    </source>
</evidence>
<keyword evidence="1" id="KW-1133">Transmembrane helix</keyword>
<dbReference type="InterPro" id="IPR007560">
    <property type="entry name" value="Restrct_endonuc_IV_Mrr"/>
</dbReference>
<name>A0A508AIN7_9GAMM</name>
<protein>
    <submittedName>
        <fullName evidence="3">Restriction endonuclease</fullName>
    </submittedName>
</protein>
<reference evidence="3 4" key="1">
    <citation type="submission" date="2019-06" db="EMBL/GenBank/DDBJ databases">
        <title>Lysobacter alkalisoli sp. nov. isolated from saline soil.</title>
        <authorList>
            <person name="Sun J.-Q."/>
            <person name="Xu L."/>
        </authorList>
    </citation>
    <scope>NUCLEOTIDE SEQUENCE [LARGE SCALE GENOMIC DNA]</scope>
    <source>
        <strain evidence="3 4">JCM 31130</strain>
    </source>
</reference>
<dbReference type="GO" id="GO:0003677">
    <property type="term" value="F:DNA binding"/>
    <property type="evidence" value="ECO:0007669"/>
    <property type="project" value="InterPro"/>
</dbReference>
<keyword evidence="3" id="KW-0378">Hydrolase</keyword>
<feature type="transmembrane region" description="Helical" evidence="1">
    <location>
        <begin position="172"/>
        <end position="190"/>
    </location>
</feature>
<keyword evidence="3" id="KW-0255">Endonuclease</keyword>
<dbReference type="PANTHER" id="PTHR30015">
    <property type="entry name" value="MRR RESTRICTION SYSTEM PROTEIN"/>
    <property type="match status" value="1"/>
</dbReference>
<dbReference type="GO" id="GO:0015666">
    <property type="term" value="F:restriction endodeoxyribonuclease activity"/>
    <property type="evidence" value="ECO:0007669"/>
    <property type="project" value="TreeGrafter"/>
</dbReference>
<proteinExistence type="predicted"/>
<feature type="transmembrane region" description="Helical" evidence="1">
    <location>
        <begin position="6"/>
        <end position="26"/>
    </location>
</feature>
<keyword evidence="3" id="KW-0540">Nuclease</keyword>
<evidence type="ECO:0000256" key="1">
    <source>
        <dbReference type="SAM" id="Phobius"/>
    </source>
</evidence>
<accession>A0A508AIN7</accession>
<dbReference type="InterPro" id="IPR052906">
    <property type="entry name" value="Type_IV_Methyl-Rstrct_Enzyme"/>
</dbReference>
<dbReference type="OrthoDB" id="5965220at2"/>
<sequence>MLTAPSLMIILGVTLALGAALSLYCWHIRRKQHETRQGLVTLAGMRWREFSNFVVEALHAQGFETDTQQTSPQSGQKSDVRLVRDGRTWLLSCKQGVKHRVDPGQVDSLAGSVNFHGAGGGIIATLGQVQADARRNSHGLELLDGKAVWALVEPLLPNGLHESVAQHARRRTLMEIGLGWLIALLVGVAAA</sequence>
<dbReference type="EMBL" id="VICE01000038">
    <property type="protein sequence ID" value="TQD49766.1"/>
    <property type="molecule type" value="Genomic_DNA"/>
</dbReference>
<dbReference type="AlphaFoldDB" id="A0A508AIN7"/>
<keyword evidence="1" id="KW-0472">Membrane</keyword>
<dbReference type="PANTHER" id="PTHR30015:SF7">
    <property type="entry name" value="TYPE IV METHYL-DIRECTED RESTRICTION ENZYME ECOKMRR"/>
    <property type="match status" value="1"/>
</dbReference>
<keyword evidence="1" id="KW-0812">Transmembrane</keyword>
<organism evidence="3 4">
    <name type="scientific">Marilutibacter aestuarii</name>
    <dbReference type="NCBI Taxonomy" id="1706195"/>
    <lineage>
        <taxon>Bacteria</taxon>
        <taxon>Pseudomonadati</taxon>
        <taxon>Pseudomonadota</taxon>
        <taxon>Gammaproteobacteria</taxon>
        <taxon>Lysobacterales</taxon>
        <taxon>Lysobacteraceae</taxon>
        <taxon>Marilutibacter</taxon>
    </lineage>
</organism>
<comment type="caution">
    <text evidence="3">The sequence shown here is derived from an EMBL/GenBank/DDBJ whole genome shotgun (WGS) entry which is preliminary data.</text>
</comment>
<feature type="non-terminal residue" evidence="3">
    <location>
        <position position="191"/>
    </location>
</feature>
<gene>
    <name evidence="3" type="ORF">FKV25_03780</name>
</gene>
<evidence type="ECO:0000313" key="4">
    <source>
        <dbReference type="Proteomes" id="UP000318212"/>
    </source>
</evidence>
<evidence type="ECO:0000313" key="3">
    <source>
        <dbReference type="EMBL" id="TQD49766.1"/>
    </source>
</evidence>
<dbReference type="SUPFAM" id="SSF52980">
    <property type="entry name" value="Restriction endonuclease-like"/>
    <property type="match status" value="1"/>
</dbReference>
<dbReference type="Pfam" id="PF04471">
    <property type="entry name" value="Mrr_cat"/>
    <property type="match status" value="1"/>
</dbReference>
<feature type="domain" description="Restriction endonuclease type IV Mrr" evidence="2">
    <location>
        <begin position="43"/>
        <end position="150"/>
    </location>
</feature>
<dbReference type="InterPro" id="IPR011335">
    <property type="entry name" value="Restrct_endonuc-II-like"/>
</dbReference>
<keyword evidence="4" id="KW-1185">Reference proteome</keyword>
<dbReference type="Proteomes" id="UP000318212">
    <property type="component" value="Unassembled WGS sequence"/>
</dbReference>